<gene>
    <name evidence="4" type="ORF">ODALV1_LOCUS13575</name>
</gene>
<keyword evidence="1" id="KW-0175">Coiled coil</keyword>
<dbReference type="Proteomes" id="UP001642540">
    <property type="component" value="Unassembled WGS sequence"/>
</dbReference>
<feature type="signal peptide" evidence="2">
    <location>
        <begin position="1"/>
        <end position="28"/>
    </location>
</feature>
<dbReference type="InterPro" id="IPR050491">
    <property type="entry name" value="AmpC-like"/>
</dbReference>
<evidence type="ECO:0000313" key="4">
    <source>
        <dbReference type="EMBL" id="CAL8109666.1"/>
    </source>
</evidence>
<dbReference type="InterPro" id="IPR012338">
    <property type="entry name" value="Beta-lactam/transpept-like"/>
</dbReference>
<comment type="caution">
    <text evidence="4">The sequence shown here is derived from an EMBL/GenBank/DDBJ whole genome shotgun (WGS) entry which is preliminary data.</text>
</comment>
<dbReference type="InterPro" id="IPR001466">
    <property type="entry name" value="Beta-lactam-related"/>
</dbReference>
<reference evidence="4 5" key="1">
    <citation type="submission" date="2024-08" db="EMBL/GenBank/DDBJ databases">
        <authorList>
            <person name="Cucini C."/>
            <person name="Frati F."/>
        </authorList>
    </citation>
    <scope>NUCLEOTIDE SEQUENCE [LARGE SCALE GENOMIC DNA]</scope>
</reference>
<keyword evidence="5" id="KW-1185">Reference proteome</keyword>
<feature type="domain" description="Beta-lactamase-related" evidence="3">
    <location>
        <begin position="57"/>
        <end position="387"/>
    </location>
</feature>
<evidence type="ECO:0000256" key="2">
    <source>
        <dbReference type="SAM" id="SignalP"/>
    </source>
</evidence>
<evidence type="ECO:0000259" key="3">
    <source>
        <dbReference type="Pfam" id="PF00144"/>
    </source>
</evidence>
<keyword evidence="2" id="KW-0732">Signal</keyword>
<protein>
    <recommendedName>
        <fullName evidence="3">Beta-lactamase-related domain-containing protein</fullName>
    </recommendedName>
</protein>
<dbReference type="Pfam" id="PF00144">
    <property type="entry name" value="Beta-lactamase"/>
    <property type="match status" value="1"/>
</dbReference>
<evidence type="ECO:0000256" key="1">
    <source>
        <dbReference type="SAM" id="Coils"/>
    </source>
</evidence>
<dbReference type="Gene3D" id="3.40.710.10">
    <property type="entry name" value="DD-peptidase/beta-lactamase superfamily"/>
    <property type="match status" value="1"/>
</dbReference>
<evidence type="ECO:0000313" key="5">
    <source>
        <dbReference type="Proteomes" id="UP001642540"/>
    </source>
</evidence>
<dbReference type="PANTHER" id="PTHR46825">
    <property type="entry name" value="D-ALANYL-D-ALANINE-CARBOXYPEPTIDASE/ENDOPEPTIDASE AMPH"/>
    <property type="match status" value="1"/>
</dbReference>
<organism evidence="4 5">
    <name type="scientific">Orchesella dallaii</name>
    <dbReference type="NCBI Taxonomy" id="48710"/>
    <lineage>
        <taxon>Eukaryota</taxon>
        <taxon>Metazoa</taxon>
        <taxon>Ecdysozoa</taxon>
        <taxon>Arthropoda</taxon>
        <taxon>Hexapoda</taxon>
        <taxon>Collembola</taxon>
        <taxon>Entomobryomorpha</taxon>
        <taxon>Entomobryoidea</taxon>
        <taxon>Orchesellidae</taxon>
        <taxon>Orchesellinae</taxon>
        <taxon>Orchesella</taxon>
    </lineage>
</organism>
<sequence>MSPFFPQLVSFCIIGIILSLSRNSFSQGQNIDPEIRAKIDDFIQNIYLPATKTSALGLSIVQNDGEVLYSTGFGYADQEKMILNGNDTQFLIGSTTKSFTAVIVLRVLNEKFPDLGEKALDTPIKKLIPAANFTFNDRFRAEHVTFRDLLAHRTCILRNDLPLLADPFDTSEEIIYRVRYSEEGCGIRSEWQYNNQMFVVAGELAGLIANSSYDELFQNLLTDLGMLNSSLVKKSDDFSNMPFRAQPYYVIENVSYPINTELIKRVTTSNAAGGLYATANDMARYMRFLLNLGNIDGQQVVPEDVMKWMTKPAIAMAPFTFKTSEEQRLASSMAYGLGLMLANYDGWQFVHHGGYFPPYNTLLSLFPEKKIAVFSSSNQGPLLLDSAVLSTFIYDTLAGLNNATEKAIERLESQRVSFAQKISKRDEAVTKFVEKSKSVKKQNEDIIGKYGSGSSGDVEIFEKFNNQTNATGIYLSYGRWAQAWMENIGGFAYYLTWDSDLIQDNYAGGDLIGAAYAIVYNGTLDILFPAGEELQSMGKFELGVSLDVLPEVPWAPDSCGPE</sequence>
<name>A0ABP1QSU0_9HEXA</name>
<feature type="coiled-coil region" evidence="1">
    <location>
        <begin position="394"/>
        <end position="421"/>
    </location>
</feature>
<proteinExistence type="predicted"/>
<accession>A0ABP1QSU0</accession>
<dbReference type="PANTHER" id="PTHR46825:SF15">
    <property type="entry name" value="BETA-LACTAMASE-RELATED DOMAIN-CONTAINING PROTEIN"/>
    <property type="match status" value="1"/>
</dbReference>
<feature type="chain" id="PRO_5047043308" description="Beta-lactamase-related domain-containing protein" evidence="2">
    <location>
        <begin position="29"/>
        <end position="562"/>
    </location>
</feature>
<dbReference type="SUPFAM" id="SSF56601">
    <property type="entry name" value="beta-lactamase/transpeptidase-like"/>
    <property type="match status" value="1"/>
</dbReference>
<dbReference type="EMBL" id="CAXLJM020000041">
    <property type="protein sequence ID" value="CAL8109666.1"/>
    <property type="molecule type" value="Genomic_DNA"/>
</dbReference>